<proteinExistence type="predicted"/>
<comment type="caution">
    <text evidence="2">The sequence shown here is derived from an EMBL/GenBank/DDBJ whole genome shotgun (WGS) entry which is preliminary data.</text>
</comment>
<dbReference type="Proteomes" id="UP001390339">
    <property type="component" value="Unassembled WGS sequence"/>
</dbReference>
<feature type="region of interest" description="Disordered" evidence="1">
    <location>
        <begin position="1"/>
        <end position="153"/>
    </location>
</feature>
<feature type="compositionally biased region" description="Low complexity" evidence="1">
    <location>
        <begin position="140"/>
        <end position="153"/>
    </location>
</feature>
<name>A0ABR2JFW5_9PEZI</name>
<evidence type="ECO:0000256" key="1">
    <source>
        <dbReference type="SAM" id="MobiDB-lite"/>
    </source>
</evidence>
<feature type="compositionally biased region" description="Low complexity" evidence="1">
    <location>
        <begin position="21"/>
        <end position="32"/>
    </location>
</feature>
<feature type="compositionally biased region" description="Polar residues" evidence="1">
    <location>
        <begin position="56"/>
        <end position="68"/>
    </location>
</feature>
<keyword evidence="3" id="KW-1185">Reference proteome</keyword>
<reference evidence="2 3" key="1">
    <citation type="journal article" date="2024" name="IMA Fungus">
        <title>Apiospora arundinis, a panoply of carbohydrate-active enzymes and secondary metabolites.</title>
        <authorList>
            <person name="Sorensen T."/>
            <person name="Petersen C."/>
            <person name="Muurmann A.T."/>
            <person name="Christiansen J.V."/>
            <person name="Brundto M.L."/>
            <person name="Overgaard C.K."/>
            <person name="Boysen A.T."/>
            <person name="Wollenberg R.D."/>
            <person name="Larsen T.O."/>
            <person name="Sorensen J.L."/>
            <person name="Nielsen K.L."/>
            <person name="Sondergaard T.E."/>
        </authorList>
    </citation>
    <scope>NUCLEOTIDE SEQUENCE [LARGE SCALE GENOMIC DNA]</scope>
    <source>
        <strain evidence="2 3">AAU 773</strain>
    </source>
</reference>
<feature type="compositionally biased region" description="Low complexity" evidence="1">
    <location>
        <begin position="91"/>
        <end position="133"/>
    </location>
</feature>
<dbReference type="EMBL" id="JAPCWZ010000002">
    <property type="protein sequence ID" value="KAK8876696.1"/>
    <property type="molecule type" value="Genomic_DNA"/>
</dbReference>
<organism evidence="2 3">
    <name type="scientific">Apiospora arundinis</name>
    <dbReference type="NCBI Taxonomy" id="335852"/>
    <lineage>
        <taxon>Eukaryota</taxon>
        <taxon>Fungi</taxon>
        <taxon>Dikarya</taxon>
        <taxon>Ascomycota</taxon>
        <taxon>Pezizomycotina</taxon>
        <taxon>Sordariomycetes</taxon>
        <taxon>Xylariomycetidae</taxon>
        <taxon>Amphisphaeriales</taxon>
        <taxon>Apiosporaceae</taxon>
        <taxon>Apiospora</taxon>
    </lineage>
</organism>
<feature type="compositionally biased region" description="Low complexity" evidence="1">
    <location>
        <begin position="42"/>
        <end position="55"/>
    </location>
</feature>
<feature type="compositionally biased region" description="Gly residues" evidence="1">
    <location>
        <begin position="80"/>
        <end position="90"/>
    </location>
</feature>
<evidence type="ECO:0000313" key="2">
    <source>
        <dbReference type="EMBL" id="KAK8876696.1"/>
    </source>
</evidence>
<gene>
    <name evidence="2" type="ORF">PGQ11_001642</name>
</gene>
<accession>A0ABR2JFW5</accession>
<evidence type="ECO:0000313" key="3">
    <source>
        <dbReference type="Proteomes" id="UP001390339"/>
    </source>
</evidence>
<sequence length="252" mass="25955">MQQGPNDDYPRRSSYGGTERSSSPAYSESGSSVNIMNDGPTFPSFPRRQSSSASSTNEFGESSDSPTGLIQRVGALFYGNGNGNSSGSGSGSSAASETSNNSAGGCQFSDAGSTVSSATRSSLSSNASGSTNLERQMGCSQSFGSSSSSTGSVTSFTGGHLTTAAGNVNEGTPYTPVMIHNHGNGSIYISPHAVNNGLGGNVPVLEFCPSGSRAHDEAVRQTALARDEYYQLLAEKNQQPTQQGAQQGWSRR</sequence>
<protein>
    <submittedName>
        <fullName evidence="2">Uncharacterized protein</fullName>
    </submittedName>
</protein>